<accession>A0A8T0DK25</accession>
<sequence>MTTQTTHEKFTNIRKRLDQLGYKQPLSLDCLPLVERLFCDLVWTTESLRKAKTDLSSQLKLRSNVEDYIAPYKADNGRLVRENNELHKQLVLLRQESEEKFRSFKSEYRRLENESADLKIFNTQCIEKLRNYESDARRMAEQIMTLQEKNFQAVVYTPGGQKKQIPFRRQRMDIDSLVPSAAVHVKNSGDTFSKSKNAIDPEELDLLDLASKRCEDLERHLVRLEEELELSERKVDNFRQQVNIRDAEIERLRTVSEGGRPLEALLQDTSERQTDRLVLQLKMQVDLLQSRNEELESRVVELLNLEATASQAPPQLAPISTGTQTAAYAFSCQVNTSCQTAPYSQCRCYSNILDELNNIKSLMRKFENGREYLMQRVDALVARERDLVKELSLRTPGLRSGKLTGDRQRQQLITLNKALQKRLDGLESDCQHWRLEAQTSLTAMQQLTKSNWLKQWKTGVPETKVPTLSRNPKQPGLNLYSMLPDKQHTFAPNVRRAITPPPCVRSVWVGKRRSASADFTTKRSNTDEQIELMHLRHIVHRLNSELQCVQVENADYRSKLEQTKYAMLTSFNNRSRFSNSIFAPNVFGKEHSVDVMQLRQERDSLRSLLDKFERQLCDIQSNVRILTQERDLLSGQLHQAQRDLSTARSQLARIENSQERPRIGTHRSSVSHVPFESHCEDQPSANISQTIVSRLECERDRLNDNLRHMISERDSLRDRLHDLTDKGLSEKARLLQRIEDAEEELQRQCKVHETDVRCASDLRHRIDMLETERRELLDRIDHLSNYHANDEQLIITERNLQTVQTRLNQVEQDYQKLREECVRLRRSLRQLDQEKDTVQASLDERTERCVFLERELAKREQQLHDYQKSSQTYEQRVLRLSESAAQRDTDFVQMSERVATLELELKHVTESRDSLSRELEKTKLDLNTMVHEVQNMQFQHRQQVDKQHEWKQRLDESAAELCQAREMCTCVEQERTDLLKQYRTLTLELDEKTAIIGRLENQLADAQHCCSVRDCELSSWRQQAESARKELYNLQKPMNTLESQCALLTRTAAESEERVRRLQAENEEVHRELSEVRALCDRLERQSQTVQHQLTTGNLETDQLRAQLTETEREVVNLRKQVDQEREAARNLETILATSREGEYRTQRDLQNLRAELQFTRERLEQRNTRLMEADHETQVLRECIATLKSGIHTVGKPDCASVDFSKRTQQSNEFRDVFVTHKSSALPGEFNLSNNWTKTAPADVSQTVGSNLNGRSSSTDSMLTESHTTGCDAPLTESNYNSNVIPTSVASCKSLSPNTLTDRLQGVLQDSCGPSKDCRSPLPINAHGSENENSKQSSVSHFRCAHGCLHTVECLTFLQVHSVTAANKRVCRHACLHSKTCGFLQTELAADLSRARSPYGTSTLSTPHSSSMDALNLTCSKPLSVLSGDRYDSPSLCIVPTCSNSRSDCCCSVGTGKPDETAAAARRELMDDRTELSESFLTELETNETHPN</sequence>
<name>A0A8T0DK25_9TREM</name>
<organism evidence="7 8">
    <name type="scientific">Paragonimus westermani</name>
    <dbReference type="NCBI Taxonomy" id="34504"/>
    <lineage>
        <taxon>Eukaryota</taxon>
        <taxon>Metazoa</taxon>
        <taxon>Spiralia</taxon>
        <taxon>Lophotrochozoa</taxon>
        <taxon>Platyhelminthes</taxon>
        <taxon>Trematoda</taxon>
        <taxon>Digenea</taxon>
        <taxon>Plagiorchiida</taxon>
        <taxon>Troglotremata</taxon>
        <taxon>Troglotrematidae</taxon>
        <taxon>Paragonimus</taxon>
    </lineage>
</organism>
<reference evidence="7 8" key="1">
    <citation type="submission" date="2019-07" db="EMBL/GenBank/DDBJ databases">
        <title>Annotation for the trematode Paragonimus westermani.</title>
        <authorList>
            <person name="Choi Y.-J."/>
        </authorList>
    </citation>
    <scope>NUCLEOTIDE SEQUENCE [LARGE SCALE GENOMIC DNA]</scope>
    <source>
        <strain evidence="7">180907_Pwestermani</strain>
    </source>
</reference>
<feature type="region of interest" description="Disordered" evidence="6">
    <location>
        <begin position="1246"/>
        <end position="1268"/>
    </location>
</feature>
<feature type="coiled-coil region" evidence="5">
    <location>
        <begin position="409"/>
        <end position="436"/>
    </location>
</feature>
<feature type="coiled-coil region" evidence="5">
    <location>
        <begin position="76"/>
        <end position="149"/>
    </location>
</feature>
<dbReference type="Proteomes" id="UP000699462">
    <property type="component" value="Unassembled WGS sequence"/>
</dbReference>
<comment type="caution">
    <text evidence="7">The sequence shown here is derived from an EMBL/GenBank/DDBJ whole genome shotgun (WGS) entry which is preliminary data.</text>
</comment>
<feature type="region of interest" description="Disordered" evidence="6">
    <location>
        <begin position="656"/>
        <end position="682"/>
    </location>
</feature>
<evidence type="ECO:0000256" key="3">
    <source>
        <dbReference type="ARBA" id="ARBA00023212"/>
    </source>
</evidence>
<comment type="similarity">
    <text evidence="4">Belongs to the CEP135/TSGA10 family.</text>
</comment>
<keyword evidence="2" id="KW-0963">Cytoplasm</keyword>
<dbReference type="Gene3D" id="1.10.287.1490">
    <property type="match status" value="1"/>
</dbReference>
<evidence type="ECO:0000313" key="7">
    <source>
        <dbReference type="EMBL" id="KAF8567652.1"/>
    </source>
</evidence>
<feature type="coiled-coil region" evidence="5">
    <location>
        <begin position="1038"/>
        <end position="1174"/>
    </location>
</feature>
<dbReference type="EMBL" id="JTDF01003625">
    <property type="protein sequence ID" value="KAF8567652.1"/>
    <property type="molecule type" value="Genomic_DNA"/>
</dbReference>
<evidence type="ECO:0000256" key="5">
    <source>
        <dbReference type="SAM" id="Coils"/>
    </source>
</evidence>
<feature type="coiled-coil region" evidence="5">
    <location>
        <begin position="692"/>
        <end position="925"/>
    </location>
</feature>
<dbReference type="InterPro" id="IPR051877">
    <property type="entry name" value="Centriole_BasalBody_StrucProt"/>
</dbReference>
<evidence type="ECO:0000256" key="4">
    <source>
        <dbReference type="ARBA" id="ARBA00038123"/>
    </source>
</evidence>
<dbReference type="GO" id="GO:0005814">
    <property type="term" value="C:centriole"/>
    <property type="evidence" value="ECO:0007669"/>
    <property type="project" value="UniProtKB-SubCell"/>
</dbReference>
<proteinExistence type="inferred from homology"/>
<dbReference type="CDD" id="cd22292">
    <property type="entry name" value="cc_Cep135_MBD"/>
    <property type="match status" value="1"/>
</dbReference>
<keyword evidence="8" id="KW-1185">Reference proteome</keyword>
<gene>
    <name evidence="7" type="ORF">P879_06986</name>
</gene>
<evidence type="ECO:0000256" key="2">
    <source>
        <dbReference type="ARBA" id="ARBA00022490"/>
    </source>
</evidence>
<comment type="subcellular location">
    <subcellularLocation>
        <location evidence="1">Cytoplasm</location>
        <location evidence="1">Cytoskeleton</location>
        <location evidence="1">Microtubule organizing center</location>
        <location evidence="1">Centrosome</location>
        <location evidence="1">Centriole</location>
    </subcellularLocation>
</comment>
<feature type="coiled-coil region" evidence="5">
    <location>
        <begin position="278"/>
        <end position="305"/>
    </location>
</feature>
<feature type="coiled-coil region" evidence="5">
    <location>
        <begin position="207"/>
        <end position="241"/>
    </location>
</feature>
<protein>
    <recommendedName>
        <fullName evidence="9">Centrosomal protein CEP135</fullName>
    </recommendedName>
</protein>
<evidence type="ECO:0000313" key="8">
    <source>
        <dbReference type="Proteomes" id="UP000699462"/>
    </source>
</evidence>
<evidence type="ECO:0000256" key="6">
    <source>
        <dbReference type="SAM" id="MobiDB-lite"/>
    </source>
</evidence>
<evidence type="ECO:0008006" key="9">
    <source>
        <dbReference type="Google" id="ProtNLM"/>
    </source>
</evidence>
<evidence type="ECO:0000256" key="1">
    <source>
        <dbReference type="ARBA" id="ARBA00004114"/>
    </source>
</evidence>
<dbReference type="PANTHER" id="PTHR20544:SF0">
    <property type="entry name" value="NUCLEOPROTEIN TPR_MLP1 DOMAIN-CONTAINING PROTEIN"/>
    <property type="match status" value="1"/>
</dbReference>
<dbReference type="OrthoDB" id="10254663at2759"/>
<dbReference type="PANTHER" id="PTHR20544">
    <property type="entry name" value="CENTROSOMAL PROTEIN CEP135"/>
    <property type="match status" value="1"/>
</dbReference>
<keyword evidence="5" id="KW-0175">Coiled coil</keyword>
<keyword evidence="3" id="KW-0206">Cytoskeleton</keyword>